<dbReference type="AlphaFoldDB" id="A0A1B7LDV9"/>
<dbReference type="OrthoDB" id="9807210at2"/>
<dbReference type="Proteomes" id="UP000078532">
    <property type="component" value="Unassembled WGS sequence"/>
</dbReference>
<feature type="binding site" evidence="4">
    <location>
        <position position="67"/>
    </location>
    <ligand>
        <name>Zn(2+)</name>
        <dbReference type="ChEBI" id="CHEBI:29105"/>
    </ligand>
</feature>
<comment type="catalytic activity">
    <reaction evidence="4">
        <text>S-adenosyl-L-homocysteine + H2O + H(+) = S-inosyl-L-homocysteine + NH4(+)</text>
        <dbReference type="Rhea" id="RHEA:20716"/>
        <dbReference type="ChEBI" id="CHEBI:15377"/>
        <dbReference type="ChEBI" id="CHEBI:15378"/>
        <dbReference type="ChEBI" id="CHEBI:28938"/>
        <dbReference type="ChEBI" id="CHEBI:57856"/>
        <dbReference type="ChEBI" id="CHEBI:57985"/>
        <dbReference type="EC" id="3.5.4.28"/>
    </reaction>
</comment>
<comment type="caution">
    <text evidence="6">The sequence shown here is derived from an EMBL/GenBank/DDBJ whole genome shotgun (WGS) entry which is preliminary data.</text>
</comment>
<dbReference type="CDD" id="cd01298">
    <property type="entry name" value="ATZ_TRZ_like"/>
    <property type="match status" value="1"/>
</dbReference>
<feature type="binding site" evidence="4">
    <location>
        <position position="146"/>
    </location>
    <ligand>
        <name>substrate</name>
    </ligand>
</feature>
<dbReference type="EMBL" id="LYVF01000165">
    <property type="protein sequence ID" value="OAT81287.1"/>
    <property type="molecule type" value="Genomic_DNA"/>
</dbReference>
<keyword evidence="7" id="KW-1185">Reference proteome</keyword>
<comment type="similarity">
    <text evidence="4">Belongs to the metallo-dependent hydrolases superfamily. MTA/SAH deaminase family.</text>
</comment>
<dbReference type="Gene3D" id="2.30.40.10">
    <property type="entry name" value="Urease, subunit C, domain 1"/>
    <property type="match status" value="1"/>
</dbReference>
<evidence type="ECO:0000313" key="7">
    <source>
        <dbReference type="Proteomes" id="UP000078532"/>
    </source>
</evidence>
<reference evidence="6 7" key="1">
    <citation type="submission" date="2016-04" db="EMBL/GenBank/DDBJ databases">
        <authorList>
            <person name="Evans L.H."/>
            <person name="Alamgir A."/>
            <person name="Owens N."/>
            <person name="Weber N.D."/>
            <person name="Virtaneva K."/>
            <person name="Barbian K."/>
            <person name="Babar A."/>
            <person name="Rosenke K."/>
        </authorList>
    </citation>
    <scope>NUCLEOTIDE SEQUENCE [LARGE SCALE GENOMIC DNA]</scope>
    <source>
        <strain evidence="6 7">LMa1</strain>
    </source>
</reference>
<feature type="binding site" evidence="4">
    <location>
        <position position="65"/>
    </location>
    <ligand>
        <name>Zn(2+)</name>
        <dbReference type="ChEBI" id="CHEBI:29105"/>
    </ligand>
</feature>
<dbReference type="InterPro" id="IPR006680">
    <property type="entry name" value="Amidohydro-rel"/>
</dbReference>
<dbReference type="PANTHER" id="PTHR43794:SF11">
    <property type="entry name" value="AMIDOHYDROLASE-RELATED DOMAIN-CONTAINING PROTEIN"/>
    <property type="match status" value="1"/>
</dbReference>
<dbReference type="SUPFAM" id="SSF51338">
    <property type="entry name" value="Composite domain of metallo-dependent hydrolases"/>
    <property type="match status" value="1"/>
</dbReference>
<feature type="binding site" evidence="4">
    <location>
        <position position="211"/>
    </location>
    <ligand>
        <name>Zn(2+)</name>
        <dbReference type="ChEBI" id="CHEBI:29105"/>
    </ligand>
</feature>
<dbReference type="EC" id="3.5.4.28" evidence="4"/>
<accession>A0A1B7LDV9</accession>
<dbReference type="EC" id="3.5.4.31" evidence="4"/>
<protein>
    <recommendedName>
        <fullName evidence="4">5-methylthioadenosine/S-adenosylhomocysteine deaminase</fullName>
        <shortName evidence="4">MTA/SAH deaminase</shortName>
        <ecNumber evidence="4">3.5.4.28</ecNumber>
        <ecNumber evidence="4">3.5.4.31</ecNumber>
    </recommendedName>
</protein>
<evidence type="ECO:0000256" key="1">
    <source>
        <dbReference type="ARBA" id="ARBA00022723"/>
    </source>
</evidence>
<dbReference type="SUPFAM" id="SSF51556">
    <property type="entry name" value="Metallo-dependent hydrolases"/>
    <property type="match status" value="1"/>
</dbReference>
<dbReference type="GO" id="GO:0046872">
    <property type="term" value="F:metal ion binding"/>
    <property type="evidence" value="ECO:0007669"/>
    <property type="project" value="UniProtKB-KW"/>
</dbReference>
<dbReference type="InterPro" id="IPR023512">
    <property type="entry name" value="Deaminase_MtaD/DadD"/>
</dbReference>
<sequence>MGLLIRGAAVLTMADRNRIIDNGEIAAEGQYISHTGPAGSAPDRDYDRVIDGHGMLALPGLVNCHTHAAMTLFRSYADDLPLMQWLEKKIWPLEEKLEPEDVYWGTLLCCLEMIRSGTTTFADMYFHMNQAARAVEKAGLRAVLSRGLIGAAPGADKALDYSRRFVRDWQGAAGGRITTMLGPHAPYTCPPDFMRRVIELAGELNVGIHIHLAETRTEIEDTGRQYGKTPVALMDGLGLFELPVLAAHCVHLTAEDIRILAEKQAGVAHNPESNMKLASGIAPVTALLAAGAVVGLGTDGAASNNNLDLLEEMRSAALLQKVATMDPMALPAFTALSMATVNGARALGLPDVGLLKPGCKADIILVNLQRPHLCPRHDPVAHLVYAAHSADVDTVIVDGRILMEKRQVLTIDEEEVLFEVQKRADRLTGK</sequence>
<dbReference type="Pfam" id="PF01979">
    <property type="entry name" value="Amidohydro_1"/>
    <property type="match status" value="1"/>
</dbReference>
<dbReference type="FunFam" id="3.20.20.140:FF:000014">
    <property type="entry name" value="5-methylthioadenosine/S-adenosylhomocysteine deaminase"/>
    <property type="match status" value="1"/>
</dbReference>
<comment type="catalytic activity">
    <reaction evidence="4">
        <text>S-methyl-5'-thioadenosine + H2O + H(+) = S-methyl-5'-thioinosine + NH4(+)</text>
        <dbReference type="Rhea" id="RHEA:25025"/>
        <dbReference type="ChEBI" id="CHEBI:15377"/>
        <dbReference type="ChEBI" id="CHEBI:15378"/>
        <dbReference type="ChEBI" id="CHEBI:17509"/>
        <dbReference type="ChEBI" id="CHEBI:28938"/>
        <dbReference type="ChEBI" id="CHEBI:48595"/>
        <dbReference type="EC" id="3.5.4.31"/>
    </reaction>
</comment>
<dbReference type="STRING" id="1838280.A6M21_00380"/>
<feature type="binding site" evidence="4">
    <location>
        <position position="299"/>
    </location>
    <ligand>
        <name>substrate</name>
    </ligand>
</feature>
<dbReference type="InterPro" id="IPR032466">
    <property type="entry name" value="Metal_Hydrolase"/>
</dbReference>
<evidence type="ECO:0000256" key="2">
    <source>
        <dbReference type="ARBA" id="ARBA00022801"/>
    </source>
</evidence>
<name>A0A1B7LDV9_9FIRM</name>
<feature type="domain" description="Amidohydrolase-related" evidence="5">
    <location>
        <begin position="57"/>
        <end position="401"/>
    </location>
</feature>
<evidence type="ECO:0000256" key="4">
    <source>
        <dbReference type="HAMAP-Rule" id="MF_01281"/>
    </source>
</evidence>
<comment type="caution">
    <text evidence="4">Lacks conserved residue(s) required for the propagation of feature annotation.</text>
</comment>
<dbReference type="InterPro" id="IPR050287">
    <property type="entry name" value="MTA/SAH_deaminase"/>
</dbReference>
<feature type="binding site" evidence="4">
    <location>
        <position position="299"/>
    </location>
    <ligand>
        <name>Zn(2+)</name>
        <dbReference type="ChEBI" id="CHEBI:29105"/>
    </ligand>
</feature>
<dbReference type="PANTHER" id="PTHR43794">
    <property type="entry name" value="AMINOHYDROLASE SSNA-RELATED"/>
    <property type="match status" value="1"/>
</dbReference>
<evidence type="ECO:0000256" key="3">
    <source>
        <dbReference type="ARBA" id="ARBA00022833"/>
    </source>
</evidence>
<keyword evidence="2 4" id="KW-0378">Hydrolase</keyword>
<organism evidence="6 7">
    <name type="scientific">Desulfotomaculum copahuensis</name>
    <dbReference type="NCBI Taxonomy" id="1838280"/>
    <lineage>
        <taxon>Bacteria</taxon>
        <taxon>Bacillati</taxon>
        <taxon>Bacillota</taxon>
        <taxon>Clostridia</taxon>
        <taxon>Eubacteriales</taxon>
        <taxon>Desulfotomaculaceae</taxon>
        <taxon>Desulfotomaculum</taxon>
    </lineage>
</organism>
<dbReference type="GO" id="GO:0050270">
    <property type="term" value="F:S-adenosylhomocysteine deaminase activity"/>
    <property type="evidence" value="ECO:0007669"/>
    <property type="project" value="UniProtKB-UniRule"/>
</dbReference>
<gene>
    <name evidence="4" type="primary">mtaD</name>
    <name evidence="6" type="ORF">A6M21_00380</name>
</gene>
<dbReference type="RefSeq" id="WP_066668832.1">
    <property type="nucleotide sequence ID" value="NZ_LYVF01000165.1"/>
</dbReference>
<dbReference type="Gene3D" id="3.20.20.140">
    <property type="entry name" value="Metal-dependent hydrolases"/>
    <property type="match status" value="1"/>
</dbReference>
<feature type="binding site" evidence="4">
    <location>
        <position position="184"/>
    </location>
    <ligand>
        <name>substrate</name>
    </ligand>
</feature>
<proteinExistence type="inferred from homology"/>
<keyword evidence="3 4" id="KW-0862">Zinc</keyword>
<evidence type="ECO:0000313" key="6">
    <source>
        <dbReference type="EMBL" id="OAT81287.1"/>
    </source>
</evidence>
<comment type="function">
    <text evidence="4">Catalyzes the deamination of 5-methylthioadenosine and S-adenosyl-L-homocysteine into 5-methylthioinosine and S-inosyl-L-homocysteine, respectively. Is also able to deaminate adenosine.</text>
</comment>
<feature type="binding site" evidence="4">
    <location>
        <position position="214"/>
    </location>
    <ligand>
        <name>substrate</name>
    </ligand>
</feature>
<comment type="cofactor">
    <cofactor evidence="4">
        <name>Zn(2+)</name>
        <dbReference type="ChEBI" id="CHEBI:29105"/>
    </cofactor>
    <text evidence="4">Binds 1 zinc ion per subunit.</text>
</comment>
<evidence type="ECO:0000259" key="5">
    <source>
        <dbReference type="Pfam" id="PF01979"/>
    </source>
</evidence>
<dbReference type="HAMAP" id="MF_01281">
    <property type="entry name" value="MTA_SAH_deamin"/>
    <property type="match status" value="1"/>
</dbReference>
<dbReference type="InterPro" id="IPR011059">
    <property type="entry name" value="Metal-dep_hydrolase_composite"/>
</dbReference>
<dbReference type="GO" id="GO:0090614">
    <property type="term" value="F:5'-methylthioadenosine deaminase activity"/>
    <property type="evidence" value="ECO:0007669"/>
    <property type="project" value="UniProtKB-UniRule"/>
</dbReference>
<feature type="binding site" evidence="4">
    <location>
        <position position="94"/>
    </location>
    <ligand>
        <name>substrate</name>
    </ligand>
</feature>
<keyword evidence="1 4" id="KW-0479">Metal-binding</keyword>